<dbReference type="Pfam" id="PF03372">
    <property type="entry name" value="Exo_endo_phos"/>
    <property type="match status" value="1"/>
</dbReference>
<dbReference type="OrthoDB" id="387657at2759"/>
<feature type="domain" description="Endonuclease/exonuclease/phosphatase" evidence="2">
    <location>
        <begin position="211"/>
        <end position="480"/>
    </location>
</feature>
<dbReference type="GO" id="GO:0006506">
    <property type="term" value="P:GPI anchor biosynthetic process"/>
    <property type="evidence" value="ECO:0007669"/>
    <property type="project" value="TreeGrafter"/>
</dbReference>
<protein>
    <recommendedName>
        <fullName evidence="2">Endonuclease/exonuclease/phosphatase domain-containing protein</fullName>
    </recommendedName>
</protein>
<dbReference type="PANTHER" id="PTHR14859:SF16">
    <property type="entry name" value="ENDONUCLEASE_EXONUCLEASE_PHOSPHATASE DOMAIN-CONTAINING PROTEIN"/>
    <property type="match status" value="1"/>
</dbReference>
<name>A0A9Q0YTL8_HOLLE</name>
<dbReference type="SUPFAM" id="SSF56219">
    <property type="entry name" value="DNase I-like"/>
    <property type="match status" value="1"/>
</dbReference>
<dbReference type="EMBL" id="JAIZAY010000017">
    <property type="protein sequence ID" value="KAJ8025786.1"/>
    <property type="molecule type" value="Genomic_DNA"/>
</dbReference>
<dbReference type="Proteomes" id="UP001152320">
    <property type="component" value="Chromosome 17"/>
</dbReference>
<dbReference type="InterPro" id="IPR005135">
    <property type="entry name" value="Endo/exonuclease/phosphatase"/>
</dbReference>
<evidence type="ECO:0000313" key="3">
    <source>
        <dbReference type="EMBL" id="KAJ8025786.1"/>
    </source>
</evidence>
<evidence type="ECO:0000259" key="2">
    <source>
        <dbReference type="Pfam" id="PF03372"/>
    </source>
</evidence>
<dbReference type="GO" id="GO:0003824">
    <property type="term" value="F:catalytic activity"/>
    <property type="evidence" value="ECO:0007669"/>
    <property type="project" value="InterPro"/>
</dbReference>
<feature type="chain" id="PRO_5040366744" description="Endonuclease/exonuclease/phosphatase domain-containing protein" evidence="1">
    <location>
        <begin position="20"/>
        <end position="502"/>
    </location>
</feature>
<accession>A0A9Q0YTL8</accession>
<keyword evidence="1" id="KW-0732">Signal</keyword>
<sequence length="502" mass="56820">MALILFMFCTLNILREVSTAMLYGGILEDLTPIDSSDPGLASVAQFALKHIEKFHPDTIPKDSEGLFYTPTVSNSKKAKLQSTTDNKTPLFYQEVTPSFSGDKFQKKKAVLGLTFTFSLTWATVPKSFIHNFVVTLDRERNSYLYSHTFHRLQSSCSISVPDCNDAAQCTTEPIKDNSKNVDEEATVTGTTCVEDATPSKYSLPISPLTLVTYNIWNFNKKGPEEMYYARINHLGKLVSESGADIIAFQEVRFDFSKQVLSGPSQVDHLREHLPQYQFVFQPAMSFPKDFVGRVEEGLAIFSKYPIQSYDYILLSRDTEDEADSHQRICLHAEIQVPWMENIHVFASHLSLSESARNRSVVEIWNFMKKFKGPSLLMGDLNAEPHERAMRFLRGEEKINGTQTEGLHDGWLCFHTEPRPDAPGKYAKDEPRDEGLTFDASDTSLRKRIDYIFIKEGNSFNIQSVNLLDDKQRQWSAASDHLGVRAILEPKTAHLKGTTDSIL</sequence>
<proteinExistence type="predicted"/>
<dbReference type="AlphaFoldDB" id="A0A9Q0YTL8"/>
<gene>
    <name evidence="3" type="ORF">HOLleu_33436</name>
</gene>
<dbReference type="InterPro" id="IPR051916">
    <property type="entry name" value="GPI-anchor_lipid_remodeler"/>
</dbReference>
<reference evidence="3" key="1">
    <citation type="submission" date="2021-10" db="EMBL/GenBank/DDBJ databases">
        <title>Tropical sea cucumber genome reveals ecological adaptation and Cuvierian tubules defense mechanism.</title>
        <authorList>
            <person name="Chen T."/>
        </authorList>
    </citation>
    <scope>NUCLEOTIDE SEQUENCE</scope>
    <source>
        <strain evidence="3">Nanhai2018</strain>
        <tissue evidence="3">Muscle</tissue>
    </source>
</reference>
<dbReference type="InterPro" id="IPR036691">
    <property type="entry name" value="Endo/exonu/phosph_ase_sf"/>
</dbReference>
<comment type="caution">
    <text evidence="3">The sequence shown here is derived from an EMBL/GenBank/DDBJ whole genome shotgun (WGS) entry which is preliminary data.</text>
</comment>
<dbReference type="GO" id="GO:0005783">
    <property type="term" value="C:endoplasmic reticulum"/>
    <property type="evidence" value="ECO:0007669"/>
    <property type="project" value="TreeGrafter"/>
</dbReference>
<dbReference type="Gene3D" id="3.60.10.10">
    <property type="entry name" value="Endonuclease/exonuclease/phosphatase"/>
    <property type="match status" value="1"/>
</dbReference>
<evidence type="ECO:0000313" key="4">
    <source>
        <dbReference type="Proteomes" id="UP001152320"/>
    </source>
</evidence>
<organism evidence="3 4">
    <name type="scientific">Holothuria leucospilota</name>
    <name type="common">Black long sea cucumber</name>
    <name type="synonym">Mertensiothuria leucospilota</name>
    <dbReference type="NCBI Taxonomy" id="206669"/>
    <lineage>
        <taxon>Eukaryota</taxon>
        <taxon>Metazoa</taxon>
        <taxon>Echinodermata</taxon>
        <taxon>Eleutherozoa</taxon>
        <taxon>Echinozoa</taxon>
        <taxon>Holothuroidea</taxon>
        <taxon>Aspidochirotacea</taxon>
        <taxon>Aspidochirotida</taxon>
        <taxon>Holothuriidae</taxon>
        <taxon>Holothuria</taxon>
    </lineage>
</organism>
<dbReference type="PANTHER" id="PTHR14859">
    <property type="entry name" value="CALCOFLUOR WHITE HYPERSENSITIVE PROTEIN PRECURSOR"/>
    <property type="match status" value="1"/>
</dbReference>
<dbReference type="GO" id="GO:0016020">
    <property type="term" value="C:membrane"/>
    <property type="evidence" value="ECO:0007669"/>
    <property type="project" value="GOC"/>
</dbReference>
<evidence type="ECO:0000256" key="1">
    <source>
        <dbReference type="SAM" id="SignalP"/>
    </source>
</evidence>
<keyword evidence="4" id="KW-1185">Reference proteome</keyword>
<feature type="signal peptide" evidence="1">
    <location>
        <begin position="1"/>
        <end position="19"/>
    </location>
</feature>